<keyword evidence="3" id="KW-1185">Reference proteome</keyword>
<feature type="region of interest" description="Disordered" evidence="1">
    <location>
        <begin position="1"/>
        <end position="156"/>
    </location>
</feature>
<feature type="compositionally biased region" description="Low complexity" evidence="1">
    <location>
        <begin position="261"/>
        <end position="278"/>
    </location>
</feature>
<organism evidence="2 3">
    <name type="scientific">Naegleria lovaniensis</name>
    <name type="common">Amoeba</name>
    <dbReference type="NCBI Taxonomy" id="51637"/>
    <lineage>
        <taxon>Eukaryota</taxon>
        <taxon>Discoba</taxon>
        <taxon>Heterolobosea</taxon>
        <taxon>Tetramitia</taxon>
        <taxon>Eutetramitia</taxon>
        <taxon>Vahlkampfiidae</taxon>
        <taxon>Naegleria</taxon>
    </lineage>
</organism>
<evidence type="ECO:0000313" key="2">
    <source>
        <dbReference type="EMBL" id="KAG2383033.1"/>
    </source>
</evidence>
<feature type="compositionally biased region" description="Polar residues" evidence="1">
    <location>
        <begin position="113"/>
        <end position="124"/>
    </location>
</feature>
<comment type="caution">
    <text evidence="2">The sequence shown here is derived from an EMBL/GenBank/DDBJ whole genome shotgun (WGS) entry which is preliminary data.</text>
</comment>
<feature type="compositionally biased region" description="Low complexity" evidence="1">
    <location>
        <begin position="208"/>
        <end position="220"/>
    </location>
</feature>
<dbReference type="EMBL" id="PYSW02000022">
    <property type="protein sequence ID" value="KAG2383033.1"/>
    <property type="molecule type" value="Genomic_DNA"/>
</dbReference>
<evidence type="ECO:0000256" key="1">
    <source>
        <dbReference type="SAM" id="MobiDB-lite"/>
    </source>
</evidence>
<evidence type="ECO:0000313" key="3">
    <source>
        <dbReference type="Proteomes" id="UP000816034"/>
    </source>
</evidence>
<accession>A0AA88GR85</accession>
<feature type="compositionally biased region" description="Polar residues" evidence="1">
    <location>
        <begin position="250"/>
        <end position="260"/>
    </location>
</feature>
<dbReference type="AlphaFoldDB" id="A0AA88GR85"/>
<dbReference type="RefSeq" id="XP_044548712.1">
    <property type="nucleotide sequence ID" value="XM_044694703.1"/>
</dbReference>
<name>A0AA88GR85_NAELO</name>
<feature type="compositionally biased region" description="Low complexity" evidence="1">
    <location>
        <begin position="72"/>
        <end position="87"/>
    </location>
</feature>
<feature type="compositionally biased region" description="Basic and acidic residues" evidence="1">
    <location>
        <begin position="8"/>
        <end position="34"/>
    </location>
</feature>
<feature type="region of interest" description="Disordered" evidence="1">
    <location>
        <begin position="208"/>
        <end position="278"/>
    </location>
</feature>
<proteinExistence type="predicted"/>
<feature type="compositionally biased region" description="Polar residues" evidence="1">
    <location>
        <begin position="141"/>
        <end position="156"/>
    </location>
</feature>
<protein>
    <submittedName>
        <fullName evidence="2">Uncharacterized protein</fullName>
    </submittedName>
</protein>
<dbReference type="Proteomes" id="UP000816034">
    <property type="component" value="Unassembled WGS sequence"/>
</dbReference>
<sequence length="452" mass="49863">MKKTLTHSKSDSHPTKKSLHSHDDHQHSIDKRSNSDLSNTLYSVVSTKDQPTPFQKLCHPLLKKESSSLPDPCSLSTTATSPSPLKSILKTSHHSSRHRAKTHPPLKIKLDSLSHSNFSNVTEEYTSHSDSIETTRPDPIGSSSLLNPGENPSLQTNNEHFFKIGIEAQEITLNDLMKASIKEVAEEPHTHSELHPFHPSSLQQDGYYSSFSSSSFGNSQEESDLLKMSSHPHQHSHPQEHRTTMHHNTHTSGSSGIRNNSPPHHGVSSSSSESLGSVSLINGGAPGLSSNVNLFKRDSGRAIRHFQNQTTNQFIQRTIAAHLEQIQSNKSNVPSDRAFLEGMELGMQLNGFLNKLTRDSKDYVKDLLDGVANEVTQRSCYSGCNYCSNNSNMNTSYLPCGDVYGIESSVRNMLQNAQTAAFSTNFVRGCMQQAISKTVPNQNLNDSAQQNL</sequence>
<reference evidence="2 3" key="1">
    <citation type="journal article" date="2018" name="BMC Genomics">
        <title>The genome of Naegleria lovaniensis, the basis for a comparative approach to unravel pathogenicity factors of the human pathogenic amoeba N. fowleri.</title>
        <authorList>
            <person name="Liechti N."/>
            <person name="Schurch N."/>
            <person name="Bruggmann R."/>
            <person name="Wittwer M."/>
        </authorList>
    </citation>
    <scope>NUCLEOTIDE SEQUENCE [LARGE SCALE GENOMIC DNA]</scope>
    <source>
        <strain evidence="2 3">ATCC 30569</strain>
    </source>
</reference>
<feature type="compositionally biased region" description="Basic and acidic residues" evidence="1">
    <location>
        <begin position="125"/>
        <end position="136"/>
    </location>
</feature>
<gene>
    <name evidence="2" type="ORF">C9374_005000</name>
</gene>
<dbReference type="GeneID" id="68097455"/>
<feature type="compositionally biased region" description="Basic residues" evidence="1">
    <location>
        <begin position="91"/>
        <end position="106"/>
    </location>
</feature>
<feature type="compositionally biased region" description="Polar residues" evidence="1">
    <location>
        <begin position="35"/>
        <end position="53"/>
    </location>
</feature>